<feature type="transmembrane region" description="Helical" evidence="1">
    <location>
        <begin position="12"/>
        <end position="31"/>
    </location>
</feature>
<dbReference type="RefSeq" id="WP_149099181.1">
    <property type="nucleotide sequence ID" value="NZ_BMMG01000004.1"/>
</dbReference>
<gene>
    <name evidence="4" type="ORF">ACD591_07720</name>
    <name evidence="3" type="ORF">FOE74_13750</name>
</gene>
<reference evidence="3 5" key="2">
    <citation type="submission" date="2019-09" db="EMBL/GenBank/DDBJ databases">
        <title>A bacterium isolated from glacier soil.</title>
        <authorList>
            <person name="Liu Q."/>
        </authorList>
    </citation>
    <scope>NUCLEOTIDE SEQUENCE [LARGE SCALE GENOMIC DNA]</scope>
    <source>
        <strain evidence="3 5">MDT1-10-3</strain>
    </source>
</reference>
<evidence type="ECO:0000313" key="3">
    <source>
        <dbReference type="EMBL" id="KAA6433522.1"/>
    </source>
</evidence>
<dbReference type="Proteomes" id="UP001570846">
    <property type="component" value="Unassembled WGS sequence"/>
</dbReference>
<feature type="transmembrane region" description="Helical" evidence="1">
    <location>
        <begin position="43"/>
        <end position="65"/>
    </location>
</feature>
<dbReference type="InterPro" id="IPR009589">
    <property type="entry name" value="PH_YyaB-like"/>
</dbReference>
<organism evidence="3 5">
    <name type="scientific">Rufibacter glacialis</name>
    <dbReference type="NCBI Taxonomy" id="1259555"/>
    <lineage>
        <taxon>Bacteria</taxon>
        <taxon>Pseudomonadati</taxon>
        <taxon>Bacteroidota</taxon>
        <taxon>Cytophagia</taxon>
        <taxon>Cytophagales</taxon>
        <taxon>Hymenobacteraceae</taxon>
        <taxon>Rufibacter</taxon>
    </lineage>
</organism>
<dbReference type="EMBL" id="JBGOGF010000003">
    <property type="protein sequence ID" value="MFA1771175.1"/>
    <property type="molecule type" value="Genomic_DNA"/>
</dbReference>
<keyword evidence="1" id="KW-1133">Transmembrane helix</keyword>
<sequence>MASVTFYSSRSWVVALAVWGTTALLAALVVQEASSELPLLGKMALGLFCLLVSGLLLWTWFCTYYQISGETLYYRCGPLHGSIPIHKIRDVQLNTHLWAGLRPALGLHGLVINYHRWDTIYFSPAEKEAFLNALREVNPEIEVKA</sequence>
<comment type="caution">
    <text evidence="3">The sequence shown here is derived from an EMBL/GenBank/DDBJ whole genome shotgun (WGS) entry which is preliminary data.</text>
</comment>
<keyword evidence="1" id="KW-0812">Transmembrane</keyword>
<dbReference type="EMBL" id="VKKZ01000021">
    <property type="protein sequence ID" value="KAA6433522.1"/>
    <property type="molecule type" value="Genomic_DNA"/>
</dbReference>
<protein>
    <submittedName>
        <fullName evidence="3">PH domain-containing protein</fullName>
    </submittedName>
</protein>
<reference evidence="4 6" key="3">
    <citation type="submission" date="2024-08" db="EMBL/GenBank/DDBJ databases">
        <authorList>
            <person name="Wei W."/>
        </authorList>
    </citation>
    <scope>NUCLEOTIDE SEQUENCE [LARGE SCALE GENOMIC DNA]</scope>
    <source>
        <strain evidence="4 6">XU2</strain>
    </source>
</reference>
<dbReference type="GO" id="GO:0030153">
    <property type="term" value="P:bacteriocin immunity"/>
    <property type="evidence" value="ECO:0007669"/>
    <property type="project" value="InterPro"/>
</dbReference>
<name>A0A5M8QGL0_9BACT</name>
<dbReference type="AlphaFoldDB" id="A0A5M8QGL0"/>
<dbReference type="OrthoDB" id="1437824at2"/>
<dbReference type="Proteomes" id="UP000323866">
    <property type="component" value="Unassembled WGS sequence"/>
</dbReference>
<evidence type="ECO:0000313" key="5">
    <source>
        <dbReference type="Proteomes" id="UP000323866"/>
    </source>
</evidence>
<keyword evidence="6" id="KW-1185">Reference proteome</keyword>
<reference evidence="3 5" key="1">
    <citation type="submission" date="2019-07" db="EMBL/GenBank/DDBJ databases">
        <authorList>
            <person name="Qu J.-H."/>
        </authorList>
    </citation>
    <scope>NUCLEOTIDE SEQUENCE [LARGE SCALE GENOMIC DNA]</scope>
    <source>
        <strain evidence="3 5">MDT1-10-3</strain>
    </source>
</reference>
<feature type="domain" description="Uncharacterized protein YyaB-like PH" evidence="2">
    <location>
        <begin position="63"/>
        <end position="138"/>
    </location>
</feature>
<evidence type="ECO:0000313" key="4">
    <source>
        <dbReference type="EMBL" id="MFA1771175.1"/>
    </source>
</evidence>
<accession>A0A5M8QGL0</accession>
<proteinExistence type="predicted"/>
<evidence type="ECO:0000256" key="1">
    <source>
        <dbReference type="SAM" id="Phobius"/>
    </source>
</evidence>
<evidence type="ECO:0000313" key="6">
    <source>
        <dbReference type="Proteomes" id="UP001570846"/>
    </source>
</evidence>
<dbReference type="Pfam" id="PF06713">
    <property type="entry name" value="bPH_4"/>
    <property type="match status" value="1"/>
</dbReference>
<evidence type="ECO:0000259" key="2">
    <source>
        <dbReference type="Pfam" id="PF06713"/>
    </source>
</evidence>
<keyword evidence="1" id="KW-0472">Membrane</keyword>